<evidence type="ECO:0000259" key="9">
    <source>
        <dbReference type="PROSITE" id="PS50885"/>
    </source>
</evidence>
<dbReference type="Proteomes" id="UP001141950">
    <property type="component" value="Unassembled WGS sequence"/>
</dbReference>
<keyword evidence="4 6" id="KW-0807">Transducer</keyword>
<keyword evidence="3 7" id="KW-0472">Membrane</keyword>
<comment type="similarity">
    <text evidence="5">Belongs to the methyl-accepting chemotaxis (MCP) protein family.</text>
</comment>
<organism evidence="10 11">
    <name type="scientific">Paenibacillus soyae</name>
    <dbReference type="NCBI Taxonomy" id="2969249"/>
    <lineage>
        <taxon>Bacteria</taxon>
        <taxon>Bacillati</taxon>
        <taxon>Bacillota</taxon>
        <taxon>Bacilli</taxon>
        <taxon>Bacillales</taxon>
        <taxon>Paenibacillaceae</taxon>
        <taxon>Paenibacillus</taxon>
    </lineage>
</organism>
<evidence type="ECO:0000256" key="4">
    <source>
        <dbReference type="ARBA" id="ARBA00023224"/>
    </source>
</evidence>
<dbReference type="AlphaFoldDB" id="A0A9X2S8G4"/>
<keyword evidence="11" id="KW-1185">Reference proteome</keyword>
<feature type="domain" description="HAMP" evidence="9">
    <location>
        <begin position="345"/>
        <end position="397"/>
    </location>
</feature>
<dbReference type="PROSITE" id="PS50111">
    <property type="entry name" value="CHEMOTAXIS_TRANSDUC_2"/>
    <property type="match status" value="1"/>
</dbReference>
<dbReference type="Pfam" id="PF00015">
    <property type="entry name" value="MCPsignal"/>
    <property type="match status" value="1"/>
</dbReference>
<sequence>MTFFKKFSLSMKVTLVLALSVLLVLGSILMMNMSQLQTLSMAKGELEGRNAGVQYATDLQIRLSSMQATLKSLAEQMAATRMDQSLSREQVIGIMQHTLSQRSDLFAMYTLWEPNAFDGNDEANRNKSLYDDASGRFIPYLIKVDGRIQMEPLVDYEKPGAGDYYLLPKASKQLTYIEPYEYEAGGVKTNLMPIVQPILSLEGEFLGIVGLDLTVEQLQEDAGKYEPLGGYVSLITGSGMYVANPNDPDSILQHFGDNPEKAELWKKVEAGSSTEGYTVNSKGDRVLRVFEPIPMPGSEQTWYTQASISEDVILADYHQTRLTALLESAAGIVVLIAILTLMIRIMVTKPLRALSGKLQLMAQGDLTQEMTVRSGDEIGIMSGYFNEMTRKLREMFRLVSDLSMTVGATSEQLSASAEQNSGAAHTVAAAVGSIAEGAMAQNDQASDSSRSMSEIKVGAERIAEFSSSVSATADGVTNQTKQGSDELQTVVTEMGEVMRSVEETAASIKRLEERSEQIGGMIDIIANISKQTNLLALNAAIEASRAGEHGRGFAVVADEIRKLADQTKQAAEEVTGLVEAVRKDTGKAAATMAAGNAKVRSGVQSIGGSQERFQSILSEMTAVNMQIQEVSSSAQQMSASTDLVSDNVSQLAELASKAAADSQSVAAASEEQLASMEEIASSSAALSRMVEELLEKLAQFKI</sequence>
<evidence type="ECO:0000256" key="2">
    <source>
        <dbReference type="ARBA" id="ARBA00022475"/>
    </source>
</evidence>
<feature type="transmembrane region" description="Helical" evidence="7">
    <location>
        <begin position="329"/>
        <end position="347"/>
    </location>
</feature>
<gene>
    <name evidence="10" type="ORF">NQZ67_09045</name>
</gene>
<dbReference type="PANTHER" id="PTHR32089:SF112">
    <property type="entry name" value="LYSOZYME-LIKE PROTEIN-RELATED"/>
    <property type="match status" value="1"/>
</dbReference>
<name>A0A9X2S8G4_9BACL</name>
<evidence type="ECO:0000256" key="7">
    <source>
        <dbReference type="SAM" id="Phobius"/>
    </source>
</evidence>
<dbReference type="EMBL" id="JANIPJ010000005">
    <property type="protein sequence ID" value="MCR2804021.1"/>
    <property type="molecule type" value="Genomic_DNA"/>
</dbReference>
<dbReference type="GO" id="GO:0007165">
    <property type="term" value="P:signal transduction"/>
    <property type="evidence" value="ECO:0007669"/>
    <property type="project" value="UniProtKB-KW"/>
</dbReference>
<protein>
    <submittedName>
        <fullName evidence="10">Methyl-accepting chemotaxis protein</fullName>
    </submittedName>
</protein>
<keyword evidence="2" id="KW-1003">Cell membrane</keyword>
<evidence type="ECO:0000259" key="8">
    <source>
        <dbReference type="PROSITE" id="PS50111"/>
    </source>
</evidence>
<dbReference type="RefSeq" id="WP_257444791.1">
    <property type="nucleotide sequence ID" value="NZ_JANIPJ010000005.1"/>
</dbReference>
<feature type="domain" description="Methyl-accepting transducer" evidence="8">
    <location>
        <begin position="416"/>
        <end position="652"/>
    </location>
</feature>
<dbReference type="PROSITE" id="PS50885">
    <property type="entry name" value="HAMP"/>
    <property type="match status" value="1"/>
</dbReference>
<evidence type="ECO:0000256" key="6">
    <source>
        <dbReference type="PROSITE-ProRule" id="PRU00284"/>
    </source>
</evidence>
<dbReference type="CDD" id="cd06225">
    <property type="entry name" value="HAMP"/>
    <property type="match status" value="1"/>
</dbReference>
<dbReference type="CDD" id="cd11386">
    <property type="entry name" value="MCP_signal"/>
    <property type="match status" value="1"/>
</dbReference>
<keyword evidence="7" id="KW-1133">Transmembrane helix</keyword>
<dbReference type="SUPFAM" id="SSF58104">
    <property type="entry name" value="Methyl-accepting chemotaxis protein (MCP) signaling domain"/>
    <property type="match status" value="1"/>
</dbReference>
<comment type="caution">
    <text evidence="10">The sequence shown here is derived from an EMBL/GenBank/DDBJ whole genome shotgun (WGS) entry which is preliminary data.</text>
</comment>
<dbReference type="Gene3D" id="1.10.287.950">
    <property type="entry name" value="Methyl-accepting chemotaxis protein"/>
    <property type="match status" value="1"/>
</dbReference>
<accession>A0A9X2S8G4</accession>
<dbReference type="PANTHER" id="PTHR32089">
    <property type="entry name" value="METHYL-ACCEPTING CHEMOTAXIS PROTEIN MCPB"/>
    <property type="match status" value="1"/>
</dbReference>
<evidence type="ECO:0000256" key="5">
    <source>
        <dbReference type="ARBA" id="ARBA00029447"/>
    </source>
</evidence>
<dbReference type="CDD" id="cd12913">
    <property type="entry name" value="PDC1_MCP_like"/>
    <property type="match status" value="1"/>
</dbReference>
<evidence type="ECO:0000256" key="1">
    <source>
        <dbReference type="ARBA" id="ARBA00004236"/>
    </source>
</evidence>
<dbReference type="InterPro" id="IPR003660">
    <property type="entry name" value="HAMP_dom"/>
</dbReference>
<evidence type="ECO:0000256" key="3">
    <source>
        <dbReference type="ARBA" id="ARBA00023136"/>
    </source>
</evidence>
<comment type="subcellular location">
    <subcellularLocation>
        <location evidence="1">Cell membrane</location>
    </subcellularLocation>
</comment>
<dbReference type="InterPro" id="IPR004089">
    <property type="entry name" value="MCPsignal_dom"/>
</dbReference>
<dbReference type="Pfam" id="PF22673">
    <property type="entry name" value="MCP-like_PDC_1"/>
    <property type="match status" value="1"/>
</dbReference>
<dbReference type="SMART" id="SM00304">
    <property type="entry name" value="HAMP"/>
    <property type="match status" value="2"/>
</dbReference>
<dbReference type="Gene3D" id="6.10.340.10">
    <property type="match status" value="1"/>
</dbReference>
<dbReference type="Gene3D" id="3.30.450.20">
    <property type="entry name" value="PAS domain"/>
    <property type="match status" value="2"/>
</dbReference>
<proteinExistence type="inferred from homology"/>
<dbReference type="Pfam" id="PF00672">
    <property type="entry name" value="HAMP"/>
    <property type="match status" value="1"/>
</dbReference>
<evidence type="ECO:0000313" key="10">
    <source>
        <dbReference type="EMBL" id="MCR2804021.1"/>
    </source>
</evidence>
<dbReference type="SMART" id="SM00283">
    <property type="entry name" value="MA"/>
    <property type="match status" value="1"/>
</dbReference>
<evidence type="ECO:0000313" key="11">
    <source>
        <dbReference type="Proteomes" id="UP001141950"/>
    </source>
</evidence>
<reference evidence="10" key="1">
    <citation type="submission" date="2022-08" db="EMBL/GenBank/DDBJ databases">
        <title>The genomic sequence of strain Paenibacillus sp. SCIV0701.</title>
        <authorList>
            <person name="Zhao H."/>
        </authorList>
    </citation>
    <scope>NUCLEOTIDE SEQUENCE</scope>
    <source>
        <strain evidence="10">SCIV0701</strain>
    </source>
</reference>
<dbReference type="GO" id="GO:0005886">
    <property type="term" value="C:plasma membrane"/>
    <property type="evidence" value="ECO:0007669"/>
    <property type="project" value="UniProtKB-SubCell"/>
</dbReference>
<keyword evidence="7" id="KW-0812">Transmembrane</keyword>